<sequence>MVTSTCIPASKQGCIFFEWILGRFIGWGFWLARQFARGGCRLHSGVLTFSFQSNWISGGWIVQLLSSFSQKELCYQLDLKDELNSKILEAKLVP</sequence>
<name>A0A8B5Y2A7_9BACI</name>
<organism evidence="1 2">
    <name type="scientific">Peribacillus simplex</name>
    <dbReference type="NCBI Taxonomy" id="1478"/>
    <lineage>
        <taxon>Bacteria</taxon>
        <taxon>Bacillati</taxon>
        <taxon>Bacillota</taxon>
        <taxon>Bacilli</taxon>
        <taxon>Bacillales</taxon>
        <taxon>Bacillaceae</taxon>
        <taxon>Peribacillus</taxon>
    </lineage>
</organism>
<protein>
    <submittedName>
        <fullName evidence="1">Uncharacterized protein</fullName>
    </submittedName>
</protein>
<reference evidence="1 2" key="1">
    <citation type="submission" date="2019-07" db="EMBL/GenBank/DDBJ databases">
        <title>Genome assembly of Bacillus simplex strain GGC-P6A.</title>
        <authorList>
            <person name="Jennings M.E."/>
            <person name="Barton H.A."/>
        </authorList>
    </citation>
    <scope>NUCLEOTIDE SEQUENCE [LARGE SCALE GENOMIC DNA]</scope>
    <source>
        <strain evidence="1 2">GGC-P6A</strain>
    </source>
</reference>
<comment type="caution">
    <text evidence="1">The sequence shown here is derived from an EMBL/GenBank/DDBJ whole genome shotgun (WGS) entry which is preliminary data.</text>
</comment>
<dbReference type="Proteomes" id="UP000317770">
    <property type="component" value="Unassembled WGS sequence"/>
</dbReference>
<dbReference type="EMBL" id="VNKI01000002">
    <property type="protein sequence ID" value="TVX82847.1"/>
    <property type="molecule type" value="Genomic_DNA"/>
</dbReference>
<gene>
    <name evidence="1" type="ORF">FQP34_04425</name>
</gene>
<evidence type="ECO:0000313" key="2">
    <source>
        <dbReference type="Proteomes" id="UP000317770"/>
    </source>
</evidence>
<proteinExistence type="predicted"/>
<dbReference type="RefSeq" id="WP_144477376.1">
    <property type="nucleotide sequence ID" value="NZ_JARMTY010000001.1"/>
</dbReference>
<evidence type="ECO:0000313" key="1">
    <source>
        <dbReference type="EMBL" id="TVX82847.1"/>
    </source>
</evidence>
<accession>A0A8B5Y2A7</accession>
<dbReference type="AlphaFoldDB" id="A0A8B5Y2A7"/>